<feature type="compositionally biased region" description="Acidic residues" evidence="5">
    <location>
        <begin position="351"/>
        <end position="360"/>
    </location>
</feature>
<feature type="compositionally biased region" description="Basic and acidic residues" evidence="5">
    <location>
        <begin position="312"/>
        <end position="322"/>
    </location>
</feature>
<feature type="region of interest" description="Disordered" evidence="5">
    <location>
        <begin position="784"/>
        <end position="832"/>
    </location>
</feature>
<evidence type="ECO:0000256" key="2">
    <source>
        <dbReference type="ARBA" id="ARBA00022679"/>
    </source>
</evidence>
<dbReference type="GO" id="GO:0008440">
    <property type="term" value="F:inositol-1,4,5-trisphosphate 3-kinase activity"/>
    <property type="evidence" value="ECO:0007669"/>
    <property type="project" value="TreeGrafter"/>
</dbReference>
<dbReference type="GO" id="GO:0046854">
    <property type="term" value="P:phosphatidylinositol phosphate biosynthetic process"/>
    <property type="evidence" value="ECO:0007669"/>
    <property type="project" value="TreeGrafter"/>
</dbReference>
<accession>A0AAN7TNY3</accession>
<evidence type="ECO:0000256" key="4">
    <source>
        <dbReference type="RuleBase" id="RU363090"/>
    </source>
</evidence>
<evidence type="ECO:0000313" key="6">
    <source>
        <dbReference type="EMBL" id="KAK5117281.1"/>
    </source>
</evidence>
<feature type="compositionally biased region" description="Polar residues" evidence="5">
    <location>
        <begin position="479"/>
        <end position="491"/>
    </location>
</feature>
<feature type="region of interest" description="Disordered" evidence="5">
    <location>
        <begin position="1"/>
        <end position="81"/>
    </location>
</feature>
<feature type="region of interest" description="Disordered" evidence="5">
    <location>
        <begin position="105"/>
        <end position="140"/>
    </location>
</feature>
<feature type="region of interest" description="Disordered" evidence="5">
    <location>
        <begin position="957"/>
        <end position="993"/>
    </location>
</feature>
<feature type="region of interest" description="Disordered" evidence="5">
    <location>
        <begin position="525"/>
        <end position="549"/>
    </location>
</feature>
<reference evidence="6" key="1">
    <citation type="submission" date="2023-08" db="EMBL/GenBank/DDBJ databases">
        <title>Black Yeasts Isolated from many extreme environments.</title>
        <authorList>
            <person name="Coleine C."/>
            <person name="Stajich J.E."/>
            <person name="Selbmann L."/>
        </authorList>
    </citation>
    <scope>NUCLEOTIDE SEQUENCE</scope>
    <source>
        <strain evidence="6">CCFEE 5401</strain>
    </source>
</reference>
<dbReference type="AlphaFoldDB" id="A0AAN7TNY3"/>
<dbReference type="Gene3D" id="3.30.470.160">
    <property type="entry name" value="Inositol polyphosphate kinase"/>
    <property type="match status" value="1"/>
</dbReference>
<gene>
    <name evidence="6" type="ORF">LTR62_005898</name>
</gene>
<evidence type="ECO:0000256" key="5">
    <source>
        <dbReference type="SAM" id="MobiDB-lite"/>
    </source>
</evidence>
<dbReference type="GO" id="GO:0005737">
    <property type="term" value="C:cytoplasm"/>
    <property type="evidence" value="ECO:0007669"/>
    <property type="project" value="TreeGrafter"/>
</dbReference>
<dbReference type="GO" id="GO:0032958">
    <property type="term" value="P:inositol phosphate biosynthetic process"/>
    <property type="evidence" value="ECO:0007669"/>
    <property type="project" value="InterPro"/>
</dbReference>
<dbReference type="Proteomes" id="UP001310890">
    <property type="component" value="Unassembled WGS sequence"/>
</dbReference>
<feature type="region of interest" description="Disordered" evidence="5">
    <location>
        <begin position="710"/>
        <end position="760"/>
    </location>
</feature>
<organism evidence="6 7">
    <name type="scientific">Meristemomyces frigidus</name>
    <dbReference type="NCBI Taxonomy" id="1508187"/>
    <lineage>
        <taxon>Eukaryota</taxon>
        <taxon>Fungi</taxon>
        <taxon>Dikarya</taxon>
        <taxon>Ascomycota</taxon>
        <taxon>Pezizomycotina</taxon>
        <taxon>Dothideomycetes</taxon>
        <taxon>Dothideomycetidae</taxon>
        <taxon>Mycosphaerellales</taxon>
        <taxon>Teratosphaeriaceae</taxon>
        <taxon>Meristemomyces</taxon>
    </lineage>
</organism>
<feature type="compositionally biased region" description="Polar residues" evidence="5">
    <location>
        <begin position="957"/>
        <end position="971"/>
    </location>
</feature>
<comment type="similarity">
    <text evidence="1 4">Belongs to the inositol phosphokinase (IPK) family.</text>
</comment>
<dbReference type="PANTHER" id="PTHR12400">
    <property type="entry name" value="INOSITOL POLYPHOSPHATE KINASE"/>
    <property type="match status" value="1"/>
</dbReference>
<feature type="region of interest" description="Disordered" evidence="5">
    <location>
        <begin position="229"/>
        <end position="248"/>
    </location>
</feature>
<dbReference type="GO" id="GO:0000824">
    <property type="term" value="F:inositol-1,4,5,6-tetrakisphosphate 3-kinase activity"/>
    <property type="evidence" value="ECO:0007669"/>
    <property type="project" value="TreeGrafter"/>
</dbReference>
<dbReference type="PANTHER" id="PTHR12400:SF21">
    <property type="entry name" value="KINASE"/>
    <property type="match status" value="1"/>
</dbReference>
<feature type="compositionally biased region" description="Polar residues" evidence="5">
    <location>
        <begin position="324"/>
        <end position="350"/>
    </location>
</feature>
<dbReference type="Pfam" id="PF03770">
    <property type="entry name" value="IPK"/>
    <property type="match status" value="1"/>
</dbReference>
<sequence>MPSQSRAPGHHSPGNLKANGIPPTTHDAAKHVPALLHGSTRPDGALDAVTLSTAPPQIATGATNDTRPATPSSTSSHPQLGNTLVHNAVQPQLSDRDSIFAEHYMSSTSPVTPPKTAPKEEGTAHSRTGPTRSKAMEVASRSASLTDLSLAARKDIPTYMLESQTHSVVDNSARQRPSRASVPLQWHRRSLYDLHEIGSLPLAAYVPDLKEPPLPPKNEVASSPITPVTTNRAKVSPEEFERSAEREQYRSWRQGQAKMIGMTIAQSQRRQSRVEIGVDRVVDARMPAEAAPMNLRSRKGSHYLGLFRENEAEEKRQQDKQKTKPSFHSTSDATANLAGSRQASNHSISTLDEESEDVETNDNMTDGKREGSKQMPLSLLEEIRNHHQLAPGVAKKIPYSDDTPAYLLHDKQRPAPHDTGSPVDGEEDLEHISSAVYYPHQGLKLEDSPTEAQIALHRQEQAQQVTGHQGGQNAHVEFSLTSGNGYTSDQLQGDFPAGTEPIAEALSLPPSAIPADVLADNDYDSDAYASGLETPTSGDDETTPTATPTTNMFKQAMESPSRRRREAPAPIGAVELKPYKHQVGGHTKIYRFSRRAVCKQLNSKENKFYETVEKYNPELLGFMPRYIGVLNVTYRKEGKRSKPSLSDNEARPSTGTAADQGDKAGHNFQTESSASLTDVAPQQRMFSHNQQAQSSIPQVILENNRHLIPADLFPMPPRSTTPDLQRAKSSPPPRAGGQSDDETSTTNARRPSMKGSASWGFTSVNSKLRDHVLREVFAPPVIHRHDRRDRAQQSRSFRRLPSSVQKGLSVDGKISADTDELPDVAKSGQSARRKAIKNVMERRQLKSDDRAATDLSKLLGAGEDDAAAKAGLSRSADANDVDALESTQRRRRRHSGGGLTRRPTGVVGDRGDLEYHEDEAYGADGEEDVFAMDDVNAALPGNKLEAGRETSQGITALGSANRNDTTNNCHSTPRLGPAIDFSDESEPRNPEASLVKQDERVEHFLLLEDLTAGMQKPCVLDLKMGTRQYGVEANEKKQASQRQKCKTTTSRKLGVRVCGMQVYNVKEQTYKFEDKYFGRDIKAGAEFREALTRFFWDGIGHASALKHIPSLLEKIAQLDRIIRELPRYRLYASSLLLIYDRGDADEQGKSRPPSRAEGEPDANSKVDPPKQRYHDIKLKIVDFANCVTAEDMSRIQQCKPCPPSHPEEIDRGYLRGLRTLRMYFQTIWEELHHQRAFGKYVERGEGEGMAMQGRDVEGVTTGRGWWDGVAEDVGEVST</sequence>
<evidence type="ECO:0000256" key="1">
    <source>
        <dbReference type="ARBA" id="ARBA00007374"/>
    </source>
</evidence>
<dbReference type="SUPFAM" id="SSF56104">
    <property type="entry name" value="SAICAR synthase-like"/>
    <property type="match status" value="1"/>
</dbReference>
<dbReference type="EC" id="2.7.-.-" evidence="4"/>
<keyword evidence="3 4" id="KW-0418">Kinase</keyword>
<keyword evidence="2 4" id="KW-0808">Transferase</keyword>
<feature type="region of interest" description="Disordered" evidence="5">
    <location>
        <begin position="870"/>
        <end position="914"/>
    </location>
</feature>
<feature type="compositionally biased region" description="Basic and acidic residues" evidence="5">
    <location>
        <begin position="235"/>
        <end position="248"/>
    </location>
</feature>
<feature type="region of interest" description="Disordered" evidence="5">
    <location>
        <begin position="1144"/>
        <end position="1169"/>
    </location>
</feature>
<comment type="caution">
    <text evidence="6">The sequence shown here is derived from an EMBL/GenBank/DDBJ whole genome shotgun (WGS) entry which is preliminary data.</text>
</comment>
<feature type="compositionally biased region" description="Polar residues" evidence="5">
    <location>
        <begin position="643"/>
        <end position="657"/>
    </location>
</feature>
<protein>
    <recommendedName>
        <fullName evidence="4">Kinase</fullName>
        <ecNumber evidence="4">2.7.-.-</ecNumber>
    </recommendedName>
</protein>
<dbReference type="EMBL" id="JAVRRL010000005">
    <property type="protein sequence ID" value="KAK5117281.1"/>
    <property type="molecule type" value="Genomic_DNA"/>
</dbReference>
<feature type="region of interest" description="Disordered" evidence="5">
    <location>
        <begin position="478"/>
        <end position="497"/>
    </location>
</feature>
<dbReference type="InterPro" id="IPR038286">
    <property type="entry name" value="IPK_sf"/>
</dbReference>
<evidence type="ECO:0000256" key="3">
    <source>
        <dbReference type="ARBA" id="ARBA00022777"/>
    </source>
</evidence>
<feature type="region of interest" description="Disordered" evidence="5">
    <location>
        <begin position="312"/>
        <end position="373"/>
    </location>
</feature>
<dbReference type="InterPro" id="IPR005522">
    <property type="entry name" value="IPK"/>
</dbReference>
<evidence type="ECO:0000313" key="7">
    <source>
        <dbReference type="Proteomes" id="UP001310890"/>
    </source>
</evidence>
<proteinExistence type="inferred from homology"/>
<dbReference type="GO" id="GO:0005634">
    <property type="term" value="C:nucleus"/>
    <property type="evidence" value="ECO:0007669"/>
    <property type="project" value="TreeGrafter"/>
</dbReference>
<name>A0AAN7TNY3_9PEZI</name>
<feature type="compositionally biased region" description="Polar residues" evidence="5">
    <location>
        <begin position="50"/>
        <end position="81"/>
    </location>
</feature>
<feature type="region of interest" description="Disordered" evidence="5">
    <location>
        <begin position="636"/>
        <end position="668"/>
    </location>
</feature>